<feature type="compositionally biased region" description="Polar residues" evidence="1">
    <location>
        <begin position="32"/>
        <end position="57"/>
    </location>
</feature>
<feature type="compositionally biased region" description="Basic and acidic residues" evidence="1">
    <location>
        <begin position="154"/>
        <end position="173"/>
    </location>
</feature>
<reference evidence="3" key="1">
    <citation type="submission" date="2022-07" db="EMBL/GenBank/DDBJ databases">
        <title>Phylogenomic reconstructions and comparative analyses of Kickxellomycotina fungi.</title>
        <authorList>
            <person name="Reynolds N.K."/>
            <person name="Stajich J.E."/>
            <person name="Barry K."/>
            <person name="Grigoriev I.V."/>
            <person name="Crous P."/>
            <person name="Smith M.E."/>
        </authorList>
    </citation>
    <scope>NUCLEOTIDE SEQUENCE</scope>
    <source>
        <strain evidence="3">RSA 567</strain>
    </source>
</reference>
<feature type="compositionally biased region" description="Polar residues" evidence="1">
    <location>
        <begin position="192"/>
        <end position="203"/>
    </location>
</feature>
<evidence type="ECO:0000313" key="4">
    <source>
        <dbReference type="Proteomes" id="UP001151582"/>
    </source>
</evidence>
<feature type="compositionally biased region" description="Basic and acidic residues" evidence="1">
    <location>
        <begin position="205"/>
        <end position="216"/>
    </location>
</feature>
<feature type="compositionally biased region" description="Basic and acidic residues" evidence="1">
    <location>
        <begin position="125"/>
        <end position="134"/>
    </location>
</feature>
<feature type="chain" id="PRO_5040944089" evidence="2">
    <location>
        <begin position="25"/>
        <end position="256"/>
    </location>
</feature>
<keyword evidence="2" id="KW-0732">Signal</keyword>
<dbReference type="AlphaFoldDB" id="A0A9W8EAJ2"/>
<evidence type="ECO:0000256" key="1">
    <source>
        <dbReference type="SAM" id="MobiDB-lite"/>
    </source>
</evidence>
<dbReference type="OrthoDB" id="10548305at2759"/>
<dbReference type="Proteomes" id="UP001151582">
    <property type="component" value="Unassembled WGS sequence"/>
</dbReference>
<accession>A0A9W8EAJ2</accession>
<comment type="caution">
    <text evidence="3">The sequence shown here is derived from an EMBL/GenBank/DDBJ whole genome shotgun (WGS) entry which is preliminary data.</text>
</comment>
<proteinExistence type="predicted"/>
<feature type="region of interest" description="Disordered" evidence="1">
    <location>
        <begin position="27"/>
        <end position="235"/>
    </location>
</feature>
<feature type="compositionally biased region" description="Basic and acidic residues" evidence="1">
    <location>
        <begin position="65"/>
        <end position="86"/>
    </location>
</feature>
<keyword evidence="4" id="KW-1185">Reference proteome</keyword>
<name>A0A9W8EAJ2_9FUNG</name>
<evidence type="ECO:0000313" key="3">
    <source>
        <dbReference type="EMBL" id="KAJ1982081.1"/>
    </source>
</evidence>
<feature type="signal peptide" evidence="2">
    <location>
        <begin position="1"/>
        <end position="24"/>
    </location>
</feature>
<evidence type="ECO:0000256" key="2">
    <source>
        <dbReference type="SAM" id="SignalP"/>
    </source>
</evidence>
<gene>
    <name evidence="3" type="ORF">H4R34_001841</name>
</gene>
<sequence>MVSGYKCKLSVVAYVLVVAYLAAASPADISKESASTAVDSKLQDVTNPEAATNNQQPVGDAPLNKPHEKEPPTDKAHEAELPKDKPQTPSSKSDENPPPSKSEPSQKPSASRNQVPAPEPMPADLPREEMEEPTRPTPGPSKERPSLPVAPDTSEPRGPSDTKPAARKEKDSTRATPAPQPTADDNIPAPTRSRSTKWVTLTDSPAEKGAHGRAQETDEASDEASNSNPSGAHSLAMVSGLPITLALLSASIYRHW</sequence>
<dbReference type="EMBL" id="JANBQB010000102">
    <property type="protein sequence ID" value="KAJ1982081.1"/>
    <property type="molecule type" value="Genomic_DNA"/>
</dbReference>
<organism evidence="3 4">
    <name type="scientific">Dimargaris verticillata</name>
    <dbReference type="NCBI Taxonomy" id="2761393"/>
    <lineage>
        <taxon>Eukaryota</taxon>
        <taxon>Fungi</taxon>
        <taxon>Fungi incertae sedis</taxon>
        <taxon>Zoopagomycota</taxon>
        <taxon>Kickxellomycotina</taxon>
        <taxon>Dimargaritomycetes</taxon>
        <taxon>Dimargaritales</taxon>
        <taxon>Dimargaritaceae</taxon>
        <taxon>Dimargaris</taxon>
    </lineage>
</organism>
<feature type="compositionally biased region" description="Low complexity" evidence="1">
    <location>
        <begin position="102"/>
        <end position="111"/>
    </location>
</feature>
<protein>
    <submittedName>
        <fullName evidence="3">Uncharacterized protein</fullName>
    </submittedName>
</protein>